<dbReference type="Pfam" id="PF13340">
    <property type="entry name" value="DUF4096"/>
    <property type="match status" value="1"/>
</dbReference>
<dbReference type="GO" id="GO:0003677">
    <property type="term" value="F:DNA binding"/>
    <property type="evidence" value="ECO:0007669"/>
    <property type="project" value="InterPro"/>
</dbReference>
<name>A0A495JTS9_9ACTN</name>
<dbReference type="EMBL" id="RBKT01000001">
    <property type="protein sequence ID" value="RKR91774.1"/>
    <property type="molecule type" value="Genomic_DNA"/>
</dbReference>
<gene>
    <name evidence="3" type="ORF">BDK92_6182</name>
</gene>
<dbReference type="PANTHER" id="PTHR30007:SF0">
    <property type="entry name" value="TRANSPOSASE"/>
    <property type="match status" value="1"/>
</dbReference>
<organism evidence="3 4">
    <name type="scientific">Micromonospora pisi</name>
    <dbReference type="NCBI Taxonomy" id="589240"/>
    <lineage>
        <taxon>Bacteria</taxon>
        <taxon>Bacillati</taxon>
        <taxon>Actinomycetota</taxon>
        <taxon>Actinomycetes</taxon>
        <taxon>Micromonosporales</taxon>
        <taxon>Micromonosporaceae</taxon>
        <taxon>Micromonospora</taxon>
    </lineage>
</organism>
<evidence type="ECO:0000313" key="4">
    <source>
        <dbReference type="Proteomes" id="UP000277671"/>
    </source>
</evidence>
<evidence type="ECO:0000259" key="1">
    <source>
        <dbReference type="Pfam" id="PF01609"/>
    </source>
</evidence>
<comment type="caution">
    <text evidence="3">The sequence shown here is derived from an EMBL/GenBank/DDBJ whole genome shotgun (WGS) entry which is preliminary data.</text>
</comment>
<dbReference type="NCBIfam" id="NF033580">
    <property type="entry name" value="transpos_IS5_3"/>
    <property type="match status" value="1"/>
</dbReference>
<dbReference type="Pfam" id="PF01609">
    <property type="entry name" value="DDE_Tnp_1"/>
    <property type="match status" value="1"/>
</dbReference>
<dbReference type="AlphaFoldDB" id="A0A495JTS9"/>
<sequence length="278" mass="30789">MTKRPAYPSDLSDARWALIEPRLTAGRQARTDAGVRGRTATHDLREIFNGILYVNRTGIAWRYLPHDLPPWQTVYWYFATWTGDSISTQLNYDLTGLARTKAGRAAQPTARVIDTQSVKTSTNAPLPTQGTDAGKKIVGRKRGIVTDTLGLLLAVVVTAASASDNTIGINLLDQAKAAHPGLSKTWVDAGFRNKVIEHGAALGVDVEVVTKDSRIKGFSLVKRRWVVERTLGWLMLHRRLARDYEALPDNSASMIRIAMIDNLTKRVTAETTPTWRDD</sequence>
<evidence type="ECO:0000259" key="2">
    <source>
        <dbReference type="Pfam" id="PF13340"/>
    </source>
</evidence>
<feature type="domain" description="Transposase IS4-like" evidence="1">
    <location>
        <begin position="108"/>
        <end position="261"/>
    </location>
</feature>
<reference evidence="3 4" key="1">
    <citation type="submission" date="2018-10" db="EMBL/GenBank/DDBJ databases">
        <title>Sequencing the genomes of 1000 actinobacteria strains.</title>
        <authorList>
            <person name="Klenk H.-P."/>
        </authorList>
    </citation>
    <scope>NUCLEOTIDE SEQUENCE [LARGE SCALE GENOMIC DNA]</scope>
    <source>
        <strain evidence="3 4">DSM 45175</strain>
    </source>
</reference>
<dbReference type="InterPro" id="IPR025161">
    <property type="entry name" value="IS402-like_dom"/>
</dbReference>
<evidence type="ECO:0000313" key="3">
    <source>
        <dbReference type="EMBL" id="RKR91774.1"/>
    </source>
</evidence>
<dbReference type="GO" id="GO:0006313">
    <property type="term" value="P:DNA transposition"/>
    <property type="evidence" value="ECO:0007669"/>
    <property type="project" value="InterPro"/>
</dbReference>
<feature type="domain" description="Insertion element IS402-like" evidence="2">
    <location>
        <begin position="11"/>
        <end position="90"/>
    </location>
</feature>
<dbReference type="RefSeq" id="WP_121159878.1">
    <property type="nucleotide sequence ID" value="NZ_RBKT01000001.1"/>
</dbReference>
<dbReference type="InterPro" id="IPR002559">
    <property type="entry name" value="Transposase_11"/>
</dbReference>
<dbReference type="GO" id="GO:0004803">
    <property type="term" value="F:transposase activity"/>
    <property type="evidence" value="ECO:0007669"/>
    <property type="project" value="InterPro"/>
</dbReference>
<dbReference type="Proteomes" id="UP000277671">
    <property type="component" value="Unassembled WGS sequence"/>
</dbReference>
<dbReference type="PANTHER" id="PTHR30007">
    <property type="entry name" value="PHP DOMAIN PROTEIN"/>
    <property type="match status" value="1"/>
</dbReference>
<dbReference type="OrthoDB" id="3335835at2"/>
<protein>
    <submittedName>
        <fullName evidence="3">IS4 family transposase</fullName>
    </submittedName>
</protein>
<keyword evidence="4" id="KW-1185">Reference proteome</keyword>
<proteinExistence type="predicted"/>
<accession>A0A495JTS9</accession>